<dbReference type="GO" id="GO:0019784">
    <property type="term" value="F:deNEDDylase activity"/>
    <property type="evidence" value="ECO:0007669"/>
    <property type="project" value="InterPro"/>
</dbReference>
<evidence type="ECO:0000256" key="4">
    <source>
        <dbReference type="ARBA" id="ARBA00022807"/>
    </source>
</evidence>
<dbReference type="InterPro" id="IPR044613">
    <property type="entry name" value="Nep1/2-like"/>
</dbReference>
<dbReference type="PANTHER" id="PTHR46468:SF1">
    <property type="entry name" value="SENTRIN-SPECIFIC PROTEASE 8"/>
    <property type="match status" value="1"/>
</dbReference>
<feature type="compositionally biased region" description="Acidic residues" evidence="5">
    <location>
        <begin position="354"/>
        <end position="375"/>
    </location>
</feature>
<keyword evidence="8" id="KW-1185">Reference proteome</keyword>
<dbReference type="Pfam" id="PF02902">
    <property type="entry name" value="Peptidase_C48"/>
    <property type="match status" value="1"/>
</dbReference>
<keyword evidence="3" id="KW-0378">Hydrolase</keyword>
<sequence length="396" mass="44648">MAPMEYYDECSPDEIIDRVQPNPRRKYAQVGDASVYSDEVATVEDFDGWLTDSIIYLYQEILHSKLTPLERDTIYMMSPCTGALYRREYLDICHDTDLLEERFAFLAAASEQLDRRWIVLPVSDGDGFSAVSGTHWSLLIFDLKKEIGTAYYCDSMGTVNEKVAGELVGMMSWLVKKGIRGEKMRTPQQSNVWDCGVYVCWMIDALVNNYMADEGGSLTDSSLVPLAGDINPRQYRRLILKMMAKHLAVVSPQSSQTSSSPSLPSDQIQAQPVSASEWQSETDKELHANEQPRTEAESSEQCHINEGECTAKEPNTYEQPQMDEQSLSDVELDSDEEPFFNKVSTPNEQLLPDDNLDGDSDDDSDDNEDNLDDDSLPSNEPPPYEQLPLPEEDLQT</sequence>
<evidence type="ECO:0000313" key="7">
    <source>
        <dbReference type="EMBL" id="KAF2490970.1"/>
    </source>
</evidence>
<evidence type="ECO:0000313" key="8">
    <source>
        <dbReference type="Proteomes" id="UP000799750"/>
    </source>
</evidence>
<dbReference type="InterPro" id="IPR038765">
    <property type="entry name" value="Papain-like_cys_pep_sf"/>
</dbReference>
<name>A0A6A6QG57_9PEZI</name>
<feature type="domain" description="Ubiquitin-like protease family profile" evidence="6">
    <location>
        <begin position="33"/>
        <end position="206"/>
    </location>
</feature>
<accession>A0A6A6QG57</accession>
<dbReference type="Gene3D" id="3.40.395.10">
    <property type="entry name" value="Adenoviral Proteinase, Chain A"/>
    <property type="match status" value="1"/>
</dbReference>
<dbReference type="GO" id="GO:0000338">
    <property type="term" value="P:protein deneddylation"/>
    <property type="evidence" value="ECO:0007669"/>
    <property type="project" value="TreeGrafter"/>
</dbReference>
<dbReference type="Proteomes" id="UP000799750">
    <property type="component" value="Unassembled WGS sequence"/>
</dbReference>
<dbReference type="PANTHER" id="PTHR46468">
    <property type="entry name" value="SENTRIN-SPECIFIC PROTEASE 8"/>
    <property type="match status" value="1"/>
</dbReference>
<evidence type="ECO:0000256" key="5">
    <source>
        <dbReference type="SAM" id="MobiDB-lite"/>
    </source>
</evidence>
<evidence type="ECO:0000259" key="6">
    <source>
        <dbReference type="PROSITE" id="PS50600"/>
    </source>
</evidence>
<feature type="compositionally biased region" description="Polar residues" evidence="5">
    <location>
        <begin position="316"/>
        <end position="328"/>
    </location>
</feature>
<comment type="similarity">
    <text evidence="1">Belongs to the peptidase C48 family.</text>
</comment>
<dbReference type="GO" id="GO:0008234">
    <property type="term" value="F:cysteine-type peptidase activity"/>
    <property type="evidence" value="ECO:0007669"/>
    <property type="project" value="UniProtKB-KW"/>
</dbReference>
<dbReference type="AlphaFoldDB" id="A0A6A6QG57"/>
<evidence type="ECO:0000256" key="1">
    <source>
        <dbReference type="ARBA" id="ARBA00005234"/>
    </source>
</evidence>
<feature type="compositionally biased region" description="Low complexity" evidence="5">
    <location>
        <begin position="251"/>
        <end position="267"/>
    </location>
</feature>
<dbReference type="EMBL" id="MU004196">
    <property type="protein sequence ID" value="KAF2490970.1"/>
    <property type="molecule type" value="Genomic_DNA"/>
</dbReference>
<protein>
    <submittedName>
        <fullName evidence="7">Cysteine proteinase</fullName>
    </submittedName>
</protein>
<keyword evidence="4" id="KW-0788">Thiol protease</keyword>
<evidence type="ECO:0000256" key="3">
    <source>
        <dbReference type="ARBA" id="ARBA00022801"/>
    </source>
</evidence>
<keyword evidence="2" id="KW-0645">Protease</keyword>
<proteinExistence type="inferred from homology"/>
<gene>
    <name evidence="7" type="ORF">BU16DRAFT_139566</name>
</gene>
<dbReference type="OrthoDB" id="1939479at2759"/>
<feature type="compositionally biased region" description="Basic and acidic residues" evidence="5">
    <location>
        <begin position="281"/>
        <end position="296"/>
    </location>
</feature>
<evidence type="ECO:0000256" key="2">
    <source>
        <dbReference type="ARBA" id="ARBA00022670"/>
    </source>
</evidence>
<dbReference type="InterPro" id="IPR003653">
    <property type="entry name" value="Peptidase_C48_C"/>
</dbReference>
<dbReference type="PROSITE" id="PS50600">
    <property type="entry name" value="ULP_PROTEASE"/>
    <property type="match status" value="1"/>
</dbReference>
<dbReference type="SUPFAM" id="SSF54001">
    <property type="entry name" value="Cysteine proteinases"/>
    <property type="match status" value="1"/>
</dbReference>
<reference evidence="7" key="1">
    <citation type="journal article" date="2020" name="Stud. Mycol.">
        <title>101 Dothideomycetes genomes: a test case for predicting lifestyles and emergence of pathogens.</title>
        <authorList>
            <person name="Haridas S."/>
            <person name="Albert R."/>
            <person name="Binder M."/>
            <person name="Bloem J."/>
            <person name="Labutti K."/>
            <person name="Salamov A."/>
            <person name="Andreopoulos B."/>
            <person name="Baker S."/>
            <person name="Barry K."/>
            <person name="Bills G."/>
            <person name="Bluhm B."/>
            <person name="Cannon C."/>
            <person name="Castanera R."/>
            <person name="Culley D."/>
            <person name="Daum C."/>
            <person name="Ezra D."/>
            <person name="Gonzalez J."/>
            <person name="Henrissat B."/>
            <person name="Kuo A."/>
            <person name="Liang C."/>
            <person name="Lipzen A."/>
            <person name="Lutzoni F."/>
            <person name="Magnuson J."/>
            <person name="Mondo S."/>
            <person name="Nolan M."/>
            <person name="Ohm R."/>
            <person name="Pangilinan J."/>
            <person name="Park H.-J."/>
            <person name="Ramirez L."/>
            <person name="Alfaro M."/>
            <person name="Sun H."/>
            <person name="Tritt A."/>
            <person name="Yoshinaga Y."/>
            <person name="Zwiers L.-H."/>
            <person name="Turgeon B."/>
            <person name="Goodwin S."/>
            <person name="Spatafora J."/>
            <person name="Crous P."/>
            <person name="Grigoriev I."/>
        </authorList>
    </citation>
    <scope>NUCLEOTIDE SEQUENCE</scope>
    <source>
        <strain evidence="7">CBS 269.34</strain>
    </source>
</reference>
<feature type="compositionally biased region" description="Polar residues" evidence="5">
    <location>
        <begin position="268"/>
        <end position="279"/>
    </location>
</feature>
<dbReference type="GO" id="GO:0006508">
    <property type="term" value="P:proteolysis"/>
    <property type="evidence" value="ECO:0007669"/>
    <property type="project" value="UniProtKB-KW"/>
</dbReference>
<organism evidence="7 8">
    <name type="scientific">Lophium mytilinum</name>
    <dbReference type="NCBI Taxonomy" id="390894"/>
    <lineage>
        <taxon>Eukaryota</taxon>
        <taxon>Fungi</taxon>
        <taxon>Dikarya</taxon>
        <taxon>Ascomycota</taxon>
        <taxon>Pezizomycotina</taxon>
        <taxon>Dothideomycetes</taxon>
        <taxon>Pleosporomycetidae</taxon>
        <taxon>Mytilinidiales</taxon>
        <taxon>Mytilinidiaceae</taxon>
        <taxon>Lophium</taxon>
    </lineage>
</organism>
<feature type="region of interest" description="Disordered" evidence="5">
    <location>
        <begin position="251"/>
        <end position="396"/>
    </location>
</feature>